<keyword evidence="2" id="KW-1185">Reference proteome</keyword>
<dbReference type="Gene3D" id="3.10.129.10">
    <property type="entry name" value="Hotdog Thioesterase"/>
    <property type="match status" value="1"/>
</dbReference>
<sequence length="230" mass="23537">MIIPATFNGPPDSANGGYTCGALARYVASPAGAVVTLRRPPPLATPLDVKADGATIDLYDGDVLVASASPVAEPITETVPAVSWAEAMAVADTYLGHSGHPFPTCFVCGPQRPPGDGLRLFPGLLPDGRTAAPWVVPDDIEPTLMWAALDCPGGWAVPEMGVAQSSGVHRPYVLGRLAARVDALPAAGDGCVVMGAFEGQEGRKAQVISTVYGPDGAVLAVARATWIAIA</sequence>
<name>A0ABX0XXY7_9ACTN</name>
<comment type="caution">
    <text evidence="1">The sequence shown here is derived from an EMBL/GenBank/DDBJ whole genome shotgun (WGS) entry which is preliminary data.</text>
</comment>
<evidence type="ECO:0000313" key="2">
    <source>
        <dbReference type="Proteomes" id="UP000722989"/>
    </source>
</evidence>
<reference evidence="1 2" key="1">
    <citation type="submission" date="2020-03" db="EMBL/GenBank/DDBJ databases">
        <title>WGS of the type strain of Planosporangium spp.</title>
        <authorList>
            <person name="Thawai C."/>
        </authorList>
    </citation>
    <scope>NUCLEOTIDE SEQUENCE [LARGE SCALE GENOMIC DNA]</scope>
    <source>
        <strain evidence="1 2">TBRC 5610</strain>
    </source>
</reference>
<accession>A0ABX0XXY7</accession>
<dbReference type="EMBL" id="JAATVY010000008">
    <property type="protein sequence ID" value="NJC70904.1"/>
    <property type="molecule type" value="Genomic_DNA"/>
</dbReference>
<dbReference type="Proteomes" id="UP000722989">
    <property type="component" value="Unassembled WGS sequence"/>
</dbReference>
<evidence type="ECO:0000313" key="1">
    <source>
        <dbReference type="EMBL" id="NJC70904.1"/>
    </source>
</evidence>
<organism evidence="1 2">
    <name type="scientific">Planosporangium thailandense</name>
    <dbReference type="NCBI Taxonomy" id="765197"/>
    <lineage>
        <taxon>Bacteria</taxon>
        <taxon>Bacillati</taxon>
        <taxon>Actinomycetota</taxon>
        <taxon>Actinomycetes</taxon>
        <taxon>Micromonosporales</taxon>
        <taxon>Micromonosporaceae</taxon>
        <taxon>Planosporangium</taxon>
    </lineage>
</organism>
<proteinExistence type="predicted"/>
<gene>
    <name evidence="1" type="ORF">HC031_14435</name>
</gene>
<dbReference type="SUPFAM" id="SSF54637">
    <property type="entry name" value="Thioesterase/thiol ester dehydrase-isomerase"/>
    <property type="match status" value="1"/>
</dbReference>
<protein>
    <recommendedName>
        <fullName evidence="3">Thioesterase family protein</fullName>
    </recommendedName>
</protein>
<dbReference type="InterPro" id="IPR029069">
    <property type="entry name" value="HotDog_dom_sf"/>
</dbReference>
<evidence type="ECO:0008006" key="3">
    <source>
        <dbReference type="Google" id="ProtNLM"/>
    </source>
</evidence>
<dbReference type="RefSeq" id="WP_167925796.1">
    <property type="nucleotide sequence ID" value="NZ_JAATVY010000008.1"/>
</dbReference>